<evidence type="ECO:0000259" key="3">
    <source>
        <dbReference type="SMART" id="SM00062"/>
    </source>
</evidence>
<feature type="chain" id="PRO_5014187871" evidence="2">
    <location>
        <begin position="24"/>
        <end position="285"/>
    </location>
</feature>
<dbReference type="OrthoDB" id="8613538at2"/>
<sequence>MKKFLTTLLVFLLSLTSINTAIYAEDKQDDSLARVEENGKLVIAASGTLYPIAYYNEDNELVGYTIDILKEVTKNMRLELEVKEMGVDGMVTSLDNGQVDLIAEGFDMTPDRVESYRFSTPLIYSLGTAVVRSEDNSGIESVEDFAGKKSGGAASTSYMKIAQKFGAEPVVYDNSSNEQYFMDLVAKRIDFIPNDYYTIKSAIAFYGEQYPIKMADVFFNPTQAGFMYHKDAEALVEKINEEIEKLRESGRLQEIAELYFNGDNPSEPFKEINGTPIEDIPVIEY</sequence>
<reference evidence="4 5" key="1">
    <citation type="submission" date="2017-12" db="EMBL/GenBank/DDBJ databases">
        <title>Phylogenetic diversity of female urinary microbiome.</title>
        <authorList>
            <person name="Thomas-White K."/>
            <person name="Wolfe A.J."/>
        </authorList>
    </citation>
    <scope>NUCLEOTIDE SEQUENCE [LARGE SCALE GENOMIC DNA]</scope>
    <source>
        <strain evidence="4 5">UMB0898</strain>
    </source>
</reference>
<dbReference type="SUPFAM" id="SSF53850">
    <property type="entry name" value="Periplasmic binding protein-like II"/>
    <property type="match status" value="1"/>
</dbReference>
<dbReference type="Gene3D" id="3.40.190.10">
    <property type="entry name" value="Periplasmic binding protein-like II"/>
    <property type="match status" value="2"/>
</dbReference>
<feature type="domain" description="Solute-binding protein family 3/N-terminal" evidence="3">
    <location>
        <begin position="40"/>
        <end position="263"/>
    </location>
</feature>
<accession>A0A2I1K1L6</accession>
<comment type="caution">
    <text evidence="4">The sequence shown here is derived from an EMBL/GenBank/DDBJ whole genome shotgun (WGS) entry which is preliminary data.</text>
</comment>
<gene>
    <name evidence="4" type="ORF">CYJ57_03930</name>
</gene>
<feature type="signal peptide" evidence="2">
    <location>
        <begin position="1"/>
        <end position="23"/>
    </location>
</feature>
<dbReference type="RefSeq" id="WP_101954156.1">
    <property type="nucleotide sequence ID" value="NZ_PKHE01000007.1"/>
</dbReference>
<name>A0A2I1K1L6_9LACT</name>
<dbReference type="InterPro" id="IPR001638">
    <property type="entry name" value="Solute-binding_3/MltF_N"/>
</dbReference>
<dbReference type="EMBL" id="PKHE01000007">
    <property type="protein sequence ID" value="PKY89521.1"/>
    <property type="molecule type" value="Genomic_DNA"/>
</dbReference>
<keyword evidence="1 2" id="KW-0732">Signal</keyword>
<dbReference type="Proteomes" id="UP000234384">
    <property type="component" value="Unassembled WGS sequence"/>
</dbReference>
<dbReference type="SMART" id="SM00062">
    <property type="entry name" value="PBPb"/>
    <property type="match status" value="1"/>
</dbReference>
<dbReference type="Pfam" id="PF00497">
    <property type="entry name" value="SBP_bac_3"/>
    <property type="match status" value="1"/>
</dbReference>
<evidence type="ECO:0000313" key="5">
    <source>
        <dbReference type="Proteomes" id="UP000234384"/>
    </source>
</evidence>
<proteinExistence type="predicted"/>
<dbReference type="PANTHER" id="PTHR35936:SF34">
    <property type="entry name" value="ABC TRANSPORTER EXTRACELLULAR-BINDING PROTEIN YCKB-RELATED"/>
    <property type="match status" value="1"/>
</dbReference>
<evidence type="ECO:0000256" key="1">
    <source>
        <dbReference type="ARBA" id="ARBA00022729"/>
    </source>
</evidence>
<evidence type="ECO:0000313" key="4">
    <source>
        <dbReference type="EMBL" id="PKY89521.1"/>
    </source>
</evidence>
<dbReference type="PANTHER" id="PTHR35936">
    <property type="entry name" value="MEMBRANE-BOUND LYTIC MUREIN TRANSGLYCOSYLASE F"/>
    <property type="match status" value="1"/>
</dbReference>
<protein>
    <submittedName>
        <fullName evidence="4">ABC transporter substrate-binding protein</fullName>
    </submittedName>
</protein>
<dbReference type="AlphaFoldDB" id="A0A2I1K1L6"/>
<organism evidence="4 5">
    <name type="scientific">Falseniella ignava</name>
    <dbReference type="NCBI Taxonomy" id="137730"/>
    <lineage>
        <taxon>Bacteria</taxon>
        <taxon>Bacillati</taxon>
        <taxon>Bacillota</taxon>
        <taxon>Bacilli</taxon>
        <taxon>Lactobacillales</taxon>
        <taxon>Aerococcaceae</taxon>
        <taxon>Falseniella</taxon>
    </lineage>
</organism>
<evidence type="ECO:0000256" key="2">
    <source>
        <dbReference type="SAM" id="SignalP"/>
    </source>
</evidence>